<sequence>MRLRRLRFDIWVCMLLAYLISMGAVAITSAISDATYEEYVADHSALSGEAGSLAGEDVPRAQSVQDLLTMDTFTILSQGISYRNEGAGYYEDMYLYNLALPSGERVAAYINLESVQTQGDIYSGEVVLPVGRLVWANLEEDEAFMQQITVGYPLNRTDFYVDMTGNAARYSEEYREEHYTKWAQGITILVCFPLFHALGSHFGLFPAFFPSKRQKETDPF</sequence>
<dbReference type="AlphaFoldDB" id="A0A9D1Z6E3"/>
<protein>
    <submittedName>
        <fullName evidence="1">Uncharacterized protein</fullName>
    </submittedName>
</protein>
<reference evidence="1" key="2">
    <citation type="submission" date="2021-04" db="EMBL/GenBank/DDBJ databases">
        <authorList>
            <person name="Gilroy R."/>
        </authorList>
    </citation>
    <scope>NUCLEOTIDE SEQUENCE</scope>
    <source>
        <strain evidence="1">CHK33-7979</strain>
    </source>
</reference>
<reference evidence="1" key="1">
    <citation type="journal article" date="2021" name="PeerJ">
        <title>Extensive microbial diversity within the chicken gut microbiome revealed by metagenomics and culture.</title>
        <authorList>
            <person name="Gilroy R."/>
            <person name="Ravi A."/>
            <person name="Getino M."/>
            <person name="Pursley I."/>
            <person name="Horton D.L."/>
            <person name="Alikhan N.F."/>
            <person name="Baker D."/>
            <person name="Gharbi K."/>
            <person name="Hall N."/>
            <person name="Watson M."/>
            <person name="Adriaenssens E.M."/>
            <person name="Foster-Nyarko E."/>
            <person name="Jarju S."/>
            <person name="Secka A."/>
            <person name="Antonio M."/>
            <person name="Oren A."/>
            <person name="Chaudhuri R.R."/>
            <person name="La Ragione R."/>
            <person name="Hildebrand F."/>
            <person name="Pallen M.J."/>
        </authorList>
    </citation>
    <scope>NUCLEOTIDE SEQUENCE</scope>
    <source>
        <strain evidence="1">CHK33-7979</strain>
    </source>
</reference>
<organism evidence="1 2">
    <name type="scientific">Candidatus Intestinimonas merdavium</name>
    <dbReference type="NCBI Taxonomy" id="2838622"/>
    <lineage>
        <taxon>Bacteria</taxon>
        <taxon>Bacillati</taxon>
        <taxon>Bacillota</taxon>
        <taxon>Clostridia</taxon>
        <taxon>Eubacteriales</taxon>
        <taxon>Intestinimonas</taxon>
    </lineage>
</organism>
<evidence type="ECO:0000313" key="2">
    <source>
        <dbReference type="Proteomes" id="UP000886824"/>
    </source>
</evidence>
<comment type="caution">
    <text evidence="1">The sequence shown here is derived from an EMBL/GenBank/DDBJ whole genome shotgun (WGS) entry which is preliminary data.</text>
</comment>
<accession>A0A9D1Z6E3</accession>
<dbReference type="EMBL" id="DXCX01000100">
    <property type="protein sequence ID" value="HIY74258.1"/>
    <property type="molecule type" value="Genomic_DNA"/>
</dbReference>
<evidence type="ECO:0000313" key="1">
    <source>
        <dbReference type="EMBL" id="HIY74258.1"/>
    </source>
</evidence>
<dbReference type="Proteomes" id="UP000886824">
    <property type="component" value="Unassembled WGS sequence"/>
</dbReference>
<name>A0A9D1Z6E3_9FIRM</name>
<gene>
    <name evidence="1" type="ORF">H9826_09865</name>
</gene>
<proteinExistence type="predicted"/>